<reference evidence="1 2" key="1">
    <citation type="submission" date="2018-08" db="EMBL/GenBank/DDBJ databases">
        <title>Fibrisoma montanum sp. nov., isolated from Danxia mountain soil.</title>
        <authorList>
            <person name="Huang Y."/>
        </authorList>
    </citation>
    <scope>NUCLEOTIDE SEQUENCE [LARGE SCALE GENOMIC DNA]</scope>
    <source>
        <strain evidence="1 2">HYT19</strain>
    </source>
</reference>
<keyword evidence="2" id="KW-1185">Reference proteome</keyword>
<evidence type="ECO:0000313" key="1">
    <source>
        <dbReference type="EMBL" id="RIV25029.1"/>
    </source>
</evidence>
<accession>A0A418MDY4</accession>
<dbReference type="EMBL" id="QXED01000002">
    <property type="protein sequence ID" value="RIV25029.1"/>
    <property type="molecule type" value="Genomic_DNA"/>
</dbReference>
<name>A0A418MDY4_9BACT</name>
<dbReference type="AlphaFoldDB" id="A0A418MDY4"/>
<dbReference type="Proteomes" id="UP000283523">
    <property type="component" value="Unassembled WGS sequence"/>
</dbReference>
<organism evidence="1 2">
    <name type="scientific">Fibrisoma montanum</name>
    <dbReference type="NCBI Taxonomy" id="2305895"/>
    <lineage>
        <taxon>Bacteria</taxon>
        <taxon>Pseudomonadati</taxon>
        <taxon>Bacteroidota</taxon>
        <taxon>Cytophagia</taxon>
        <taxon>Cytophagales</taxon>
        <taxon>Spirosomataceae</taxon>
        <taxon>Fibrisoma</taxon>
    </lineage>
</organism>
<protein>
    <submittedName>
        <fullName evidence="1">Uncharacterized protein</fullName>
    </submittedName>
</protein>
<sequence length="124" mass="13855">MKDKQQAGVYVAKFLLFMRPLSGQLTNHNLMKNITITLDLKSICIGALGVFAIMSLSNFNNADDRRNDAADEVRRYQAVSGPQGLIILDTKTGKYVHSPSYVGRTRWIRGDFNAKLSDTSTKED</sequence>
<evidence type="ECO:0000313" key="2">
    <source>
        <dbReference type="Proteomes" id="UP000283523"/>
    </source>
</evidence>
<comment type="caution">
    <text evidence="1">The sequence shown here is derived from an EMBL/GenBank/DDBJ whole genome shotgun (WGS) entry which is preliminary data.</text>
</comment>
<proteinExistence type="predicted"/>
<gene>
    <name evidence="1" type="ORF">DYU11_06845</name>
</gene>